<keyword evidence="24" id="KW-1185">Reference proteome</keyword>
<keyword evidence="10 19" id="KW-1133">Transmembrane helix</keyword>
<evidence type="ECO:0000259" key="20">
    <source>
        <dbReference type="PROSITE" id="PS50857"/>
    </source>
</evidence>
<keyword evidence="6 17" id="KW-0812">Transmembrane</keyword>
<evidence type="ECO:0000256" key="12">
    <source>
        <dbReference type="ARBA" id="ARBA00023008"/>
    </source>
</evidence>
<keyword evidence="7 16" id="KW-0479">Metal-binding</keyword>
<keyword evidence="4 16" id="KW-0349">Heme</keyword>
<keyword evidence="23" id="KW-0560">Oxidoreductase</keyword>
<evidence type="ECO:0000256" key="16">
    <source>
        <dbReference type="PROSITE-ProRule" id="PRU00433"/>
    </source>
</evidence>
<feature type="transmembrane region" description="Helical" evidence="19">
    <location>
        <begin position="91"/>
        <end position="108"/>
    </location>
</feature>
<dbReference type="Gene3D" id="2.60.40.420">
    <property type="entry name" value="Cupredoxins - blue copper proteins"/>
    <property type="match status" value="1"/>
</dbReference>
<evidence type="ECO:0000256" key="8">
    <source>
        <dbReference type="ARBA" id="ARBA00022967"/>
    </source>
</evidence>
<sequence length="379" mass="40395">MSLAARIAGSTLFFALTFATAGTAIAQSRYNLQPPATGVASQIYDLHTLMLIICLVIFIGVFGVMFWAVFRHRKSRGAVAANFHENTTVEIAWTVVPVLILLGMAWPATQTVIEMKDTADPDITIKATGYQWKWGYDYLQGEGEGIRFVSNLSTPRAQIEGGAPKNEAYLLEVDNPLVVPVGRKVRILTTAADVIHSWWVPAFGVKQDAIPGFIRDAWFRADAEGIYRGNCAELCGRDHGFMPVEVHVVSAAAYTAWVAERQAASAASAADDTREFTLAELVERGAQVYATNCAACHQPNGQGLPPAFPALDGSPVVRGEAAGQIAVVLNGRPGTAMAAFGQLLSDADIAAAITFTRNTWSNSSGEAVQPAAIAAARGG</sequence>
<evidence type="ECO:0000313" key="23">
    <source>
        <dbReference type="EMBL" id="THF56203.1"/>
    </source>
</evidence>
<dbReference type="AlphaFoldDB" id="A0A4S4ADD7"/>
<keyword evidence="13 19" id="KW-0472">Membrane</keyword>
<keyword evidence="8" id="KW-1278">Translocase</keyword>
<evidence type="ECO:0000256" key="19">
    <source>
        <dbReference type="SAM" id="Phobius"/>
    </source>
</evidence>
<proteinExistence type="inferred from homology"/>
<comment type="similarity">
    <text evidence="2 17">Belongs to the cytochrome c oxidase subunit 2 family.</text>
</comment>
<evidence type="ECO:0000256" key="18">
    <source>
        <dbReference type="RuleBase" id="RU004024"/>
    </source>
</evidence>
<dbReference type="GO" id="GO:0020037">
    <property type="term" value="F:heme binding"/>
    <property type="evidence" value="ECO:0007669"/>
    <property type="project" value="InterPro"/>
</dbReference>
<dbReference type="NCBIfam" id="TIGR02866">
    <property type="entry name" value="CoxB"/>
    <property type="match status" value="1"/>
</dbReference>
<dbReference type="GO" id="GO:0005886">
    <property type="term" value="C:plasma membrane"/>
    <property type="evidence" value="ECO:0007669"/>
    <property type="project" value="UniProtKB-SubCell"/>
</dbReference>
<dbReference type="EC" id="7.1.1.9" evidence="18"/>
<comment type="subcellular location">
    <subcellularLocation>
        <location evidence="17">Cell membrane</location>
        <topology evidence="17">Multi-pass membrane protein</topology>
    </subcellularLocation>
    <subcellularLocation>
        <location evidence="1">Membrane</location>
        <topology evidence="1">Multi-pass membrane protein</topology>
    </subcellularLocation>
</comment>
<dbReference type="GO" id="GO:0005507">
    <property type="term" value="F:copper ion binding"/>
    <property type="evidence" value="ECO:0007669"/>
    <property type="project" value="InterPro"/>
</dbReference>
<dbReference type="PROSITE" id="PS50857">
    <property type="entry name" value="COX2_CUA"/>
    <property type="match status" value="1"/>
</dbReference>
<reference evidence="23 24" key="1">
    <citation type="submission" date="2019-04" db="EMBL/GenBank/DDBJ databases">
        <title>Azoarcus rhizosphaerae sp. nov. isolated from rhizosphere of Ficus religiosa.</title>
        <authorList>
            <person name="Lin S.-Y."/>
            <person name="Hameed A."/>
            <person name="Hsu Y.-H."/>
            <person name="Young C.-C."/>
        </authorList>
    </citation>
    <scope>NUCLEOTIDE SEQUENCE [LARGE SCALE GENOMIC DNA]</scope>
    <source>
        <strain evidence="23 24">CC-YHH848</strain>
    </source>
</reference>
<evidence type="ECO:0000256" key="11">
    <source>
        <dbReference type="ARBA" id="ARBA00023004"/>
    </source>
</evidence>
<comment type="catalytic activity">
    <reaction evidence="15 18">
        <text>4 Fe(II)-[cytochrome c] + O2 + 8 H(+)(in) = 4 Fe(III)-[cytochrome c] + 2 H2O + 4 H(+)(out)</text>
        <dbReference type="Rhea" id="RHEA:11436"/>
        <dbReference type="Rhea" id="RHEA-COMP:10350"/>
        <dbReference type="Rhea" id="RHEA-COMP:14399"/>
        <dbReference type="ChEBI" id="CHEBI:15377"/>
        <dbReference type="ChEBI" id="CHEBI:15378"/>
        <dbReference type="ChEBI" id="CHEBI:15379"/>
        <dbReference type="ChEBI" id="CHEBI:29033"/>
        <dbReference type="ChEBI" id="CHEBI:29034"/>
        <dbReference type="EC" id="7.1.1.9"/>
    </reaction>
</comment>
<dbReference type="Pfam" id="PF13442">
    <property type="entry name" value="Cytochrome_CBB3"/>
    <property type="match status" value="1"/>
</dbReference>
<dbReference type="InterPro" id="IPR009056">
    <property type="entry name" value="Cyt_c-like_dom"/>
</dbReference>
<dbReference type="InterPro" id="IPR014222">
    <property type="entry name" value="Cyt_c_oxidase_su2"/>
</dbReference>
<keyword evidence="9 17" id="KW-0249">Electron transport</keyword>
<keyword evidence="5 17" id="KW-0679">Respiratory chain</keyword>
<feature type="domain" description="Cytochrome oxidase subunit II copper A binding" evidence="20">
    <location>
        <begin position="120"/>
        <end position="260"/>
    </location>
</feature>
<dbReference type="PANTHER" id="PTHR22888:SF9">
    <property type="entry name" value="CYTOCHROME C OXIDASE SUBUNIT 2"/>
    <property type="match status" value="1"/>
</dbReference>
<dbReference type="SUPFAM" id="SSF49503">
    <property type="entry name" value="Cupredoxins"/>
    <property type="match status" value="1"/>
</dbReference>
<dbReference type="OrthoDB" id="9781261at2"/>
<dbReference type="GO" id="GO:0016491">
    <property type="term" value="F:oxidoreductase activity"/>
    <property type="evidence" value="ECO:0007669"/>
    <property type="project" value="UniProtKB-KW"/>
</dbReference>
<protein>
    <recommendedName>
        <fullName evidence="18">Cytochrome c oxidase subunit 2</fullName>
        <ecNumber evidence="18">7.1.1.9</ecNumber>
    </recommendedName>
</protein>
<dbReference type="GO" id="GO:0004129">
    <property type="term" value="F:cytochrome-c oxidase activity"/>
    <property type="evidence" value="ECO:0007669"/>
    <property type="project" value="UniProtKB-EC"/>
</dbReference>
<dbReference type="PRINTS" id="PR01166">
    <property type="entry name" value="CYCOXIDASEII"/>
</dbReference>
<dbReference type="InterPro" id="IPR045187">
    <property type="entry name" value="CcO_II"/>
</dbReference>
<dbReference type="Gene3D" id="1.10.760.10">
    <property type="entry name" value="Cytochrome c-like domain"/>
    <property type="match status" value="1"/>
</dbReference>
<dbReference type="InterPro" id="IPR008972">
    <property type="entry name" value="Cupredoxin"/>
</dbReference>
<accession>A0A4S4ADD7</accession>
<evidence type="ECO:0000256" key="4">
    <source>
        <dbReference type="ARBA" id="ARBA00022617"/>
    </source>
</evidence>
<evidence type="ECO:0000256" key="9">
    <source>
        <dbReference type="ARBA" id="ARBA00022982"/>
    </source>
</evidence>
<feature type="domain" description="Cytochrome c" evidence="22">
    <location>
        <begin position="280"/>
        <end position="360"/>
    </location>
</feature>
<evidence type="ECO:0000256" key="3">
    <source>
        <dbReference type="ARBA" id="ARBA00022448"/>
    </source>
</evidence>
<gene>
    <name evidence="23" type="primary">coxB</name>
    <name evidence="23" type="ORF">E6O51_19595</name>
</gene>
<keyword evidence="3 17" id="KW-0813">Transport</keyword>
<comment type="caution">
    <text evidence="23">The sequence shown here is derived from an EMBL/GenBank/DDBJ whole genome shotgun (WGS) entry which is preliminary data.</text>
</comment>
<comment type="function">
    <text evidence="14 18">Subunits I and II form the functional core of the enzyme complex. Electrons originating in cytochrome c are transferred via heme a and Cu(A) to the binuclear center formed by heme a3 and Cu(B).</text>
</comment>
<dbReference type="PROSITE" id="PS51007">
    <property type="entry name" value="CYTC"/>
    <property type="match status" value="1"/>
</dbReference>
<dbReference type="EMBL" id="SSOD01000021">
    <property type="protein sequence ID" value="THF56203.1"/>
    <property type="molecule type" value="Genomic_DNA"/>
</dbReference>
<dbReference type="InterPro" id="IPR036909">
    <property type="entry name" value="Cyt_c-like_dom_sf"/>
</dbReference>
<feature type="transmembrane region" description="Helical" evidence="19">
    <location>
        <begin position="50"/>
        <end position="70"/>
    </location>
</feature>
<dbReference type="PANTHER" id="PTHR22888">
    <property type="entry name" value="CYTOCHROME C OXIDASE, SUBUNIT II"/>
    <property type="match status" value="1"/>
</dbReference>
<dbReference type="SUPFAM" id="SSF46626">
    <property type="entry name" value="Cytochrome c"/>
    <property type="match status" value="1"/>
</dbReference>
<keyword evidence="11 16" id="KW-0408">Iron</keyword>
<name>A0A4S4ADD7_9RHOO</name>
<dbReference type="InterPro" id="IPR002429">
    <property type="entry name" value="CcO_II-like_C"/>
</dbReference>
<evidence type="ECO:0000256" key="1">
    <source>
        <dbReference type="ARBA" id="ARBA00004141"/>
    </source>
</evidence>
<evidence type="ECO:0000256" key="10">
    <source>
        <dbReference type="ARBA" id="ARBA00022989"/>
    </source>
</evidence>
<evidence type="ECO:0000256" key="14">
    <source>
        <dbReference type="ARBA" id="ARBA00024688"/>
    </source>
</evidence>
<evidence type="ECO:0000256" key="17">
    <source>
        <dbReference type="RuleBase" id="RU000456"/>
    </source>
</evidence>
<dbReference type="GO" id="GO:0042773">
    <property type="term" value="P:ATP synthesis coupled electron transport"/>
    <property type="evidence" value="ECO:0007669"/>
    <property type="project" value="TreeGrafter"/>
</dbReference>
<dbReference type="Gene3D" id="1.10.287.90">
    <property type="match status" value="1"/>
</dbReference>
<evidence type="ECO:0000259" key="21">
    <source>
        <dbReference type="PROSITE" id="PS50999"/>
    </source>
</evidence>
<dbReference type="InterPro" id="IPR011759">
    <property type="entry name" value="Cyt_c_oxidase_su2_TM_dom"/>
</dbReference>
<evidence type="ECO:0000256" key="5">
    <source>
        <dbReference type="ARBA" id="ARBA00022660"/>
    </source>
</evidence>
<evidence type="ECO:0000256" key="13">
    <source>
        <dbReference type="ARBA" id="ARBA00023136"/>
    </source>
</evidence>
<dbReference type="Proteomes" id="UP000307956">
    <property type="component" value="Unassembled WGS sequence"/>
</dbReference>
<evidence type="ECO:0000256" key="15">
    <source>
        <dbReference type="ARBA" id="ARBA00047816"/>
    </source>
</evidence>
<evidence type="ECO:0000259" key="22">
    <source>
        <dbReference type="PROSITE" id="PS51007"/>
    </source>
</evidence>
<comment type="cofactor">
    <cofactor evidence="18">
        <name>Cu cation</name>
        <dbReference type="ChEBI" id="CHEBI:23378"/>
    </cofactor>
    <text evidence="18">Binds a copper A center.</text>
</comment>
<feature type="domain" description="Cytochrome oxidase subunit II transmembrane region profile" evidence="21">
    <location>
        <begin position="24"/>
        <end position="119"/>
    </location>
</feature>
<keyword evidence="12 18" id="KW-0186">Copper</keyword>
<organism evidence="23 24">
    <name type="scientific">Pseudothauera rhizosphaerae</name>
    <dbReference type="NCBI Taxonomy" id="2565932"/>
    <lineage>
        <taxon>Bacteria</taxon>
        <taxon>Pseudomonadati</taxon>
        <taxon>Pseudomonadota</taxon>
        <taxon>Betaproteobacteria</taxon>
        <taxon>Rhodocyclales</taxon>
        <taxon>Zoogloeaceae</taxon>
        <taxon>Pseudothauera</taxon>
    </lineage>
</organism>
<dbReference type="PROSITE" id="PS50999">
    <property type="entry name" value="COX2_TM"/>
    <property type="match status" value="1"/>
</dbReference>
<dbReference type="Pfam" id="PF02790">
    <property type="entry name" value="COX2_TM"/>
    <property type="match status" value="1"/>
</dbReference>
<evidence type="ECO:0000313" key="24">
    <source>
        <dbReference type="Proteomes" id="UP000307956"/>
    </source>
</evidence>
<evidence type="ECO:0000256" key="7">
    <source>
        <dbReference type="ARBA" id="ARBA00022723"/>
    </source>
</evidence>
<dbReference type="Pfam" id="PF00116">
    <property type="entry name" value="COX2"/>
    <property type="match status" value="1"/>
</dbReference>
<dbReference type="PROSITE" id="PS00078">
    <property type="entry name" value="COX2"/>
    <property type="match status" value="1"/>
</dbReference>
<dbReference type="SUPFAM" id="SSF81464">
    <property type="entry name" value="Cytochrome c oxidase subunit II-like, transmembrane region"/>
    <property type="match status" value="1"/>
</dbReference>
<evidence type="ECO:0000256" key="6">
    <source>
        <dbReference type="ARBA" id="ARBA00022692"/>
    </source>
</evidence>
<dbReference type="RefSeq" id="WP_136386710.1">
    <property type="nucleotide sequence ID" value="NZ_SSOD01000021.1"/>
</dbReference>
<dbReference type="InterPro" id="IPR001505">
    <property type="entry name" value="Copper_CuA"/>
</dbReference>
<dbReference type="InterPro" id="IPR036257">
    <property type="entry name" value="Cyt_c_oxidase_su2_TM_sf"/>
</dbReference>
<evidence type="ECO:0000256" key="2">
    <source>
        <dbReference type="ARBA" id="ARBA00007866"/>
    </source>
</evidence>